<feature type="transmembrane region" description="Helical" evidence="17">
    <location>
        <begin position="181"/>
        <end position="198"/>
    </location>
</feature>
<evidence type="ECO:0000256" key="4">
    <source>
        <dbReference type="ARBA" id="ARBA00004922"/>
    </source>
</evidence>
<evidence type="ECO:0000256" key="1">
    <source>
        <dbReference type="ARBA" id="ARBA00001936"/>
    </source>
</evidence>
<feature type="transmembrane region" description="Helical" evidence="17">
    <location>
        <begin position="204"/>
        <end position="222"/>
    </location>
</feature>
<evidence type="ECO:0000256" key="2">
    <source>
        <dbReference type="ARBA" id="ARBA00001946"/>
    </source>
</evidence>
<dbReference type="KEGG" id="tagg:NF865_02405"/>
<keyword evidence="19" id="KW-1185">Reference proteome</keyword>
<dbReference type="EMBL" id="CP099582">
    <property type="protein sequence ID" value="USS41089.1"/>
    <property type="molecule type" value="Genomic_DNA"/>
</dbReference>
<evidence type="ECO:0000256" key="8">
    <source>
        <dbReference type="ARBA" id="ARBA00022679"/>
    </source>
</evidence>
<feature type="transmembrane region" description="Helical" evidence="17">
    <location>
        <begin position="126"/>
        <end position="147"/>
    </location>
</feature>
<dbReference type="GO" id="GO:0046872">
    <property type="term" value="F:metal ion binding"/>
    <property type="evidence" value="ECO:0007669"/>
    <property type="project" value="UniProtKB-KW"/>
</dbReference>
<evidence type="ECO:0000256" key="3">
    <source>
        <dbReference type="ARBA" id="ARBA00004651"/>
    </source>
</evidence>
<feature type="transmembrane region" description="Helical" evidence="17">
    <location>
        <begin position="229"/>
        <end position="249"/>
    </location>
</feature>
<evidence type="ECO:0000256" key="16">
    <source>
        <dbReference type="ARBA" id="ARBA00034066"/>
    </source>
</evidence>
<feature type="transmembrane region" description="Helical" evidence="17">
    <location>
        <begin position="153"/>
        <end position="169"/>
    </location>
</feature>
<feature type="transmembrane region" description="Helical" evidence="17">
    <location>
        <begin position="287"/>
        <end position="305"/>
    </location>
</feature>
<keyword evidence="12 17" id="KW-1133">Transmembrane helix</keyword>
<keyword evidence="14" id="KW-0464">Manganese</keyword>
<keyword evidence="11" id="KW-0460">Magnesium</keyword>
<comment type="catalytic activity">
    <reaction evidence="16">
        <text>an archaeal dolichyl phosphooligosaccharide + [protein]-L-asparagine = an archaeal dolichyl phosphate + a glycoprotein with the oligosaccharide chain attached by N-beta-D-glycosyl linkage to a protein L-asparagine.</text>
        <dbReference type="EC" id="2.4.99.21"/>
    </reaction>
</comment>
<feature type="transmembrane region" description="Helical" evidence="17">
    <location>
        <begin position="362"/>
        <end position="380"/>
    </location>
</feature>
<keyword evidence="7 18" id="KW-0328">Glycosyltransferase</keyword>
<feature type="transmembrane region" description="Helical" evidence="17">
    <location>
        <begin position="317"/>
        <end position="336"/>
    </location>
</feature>
<dbReference type="GO" id="GO:0004576">
    <property type="term" value="F:oligosaccharyl transferase activity"/>
    <property type="evidence" value="ECO:0007669"/>
    <property type="project" value="InterPro"/>
</dbReference>
<organism evidence="18 19">
    <name type="scientific">Thermococcus aggregans</name>
    <dbReference type="NCBI Taxonomy" id="110163"/>
    <lineage>
        <taxon>Archaea</taxon>
        <taxon>Methanobacteriati</taxon>
        <taxon>Methanobacteriota</taxon>
        <taxon>Thermococci</taxon>
        <taxon>Thermococcales</taxon>
        <taxon>Thermococcaceae</taxon>
        <taxon>Thermococcus</taxon>
    </lineage>
</organism>
<comment type="subcellular location">
    <subcellularLocation>
        <location evidence="3">Cell membrane</location>
        <topology evidence="3">Multi-pass membrane protein</topology>
    </subcellularLocation>
</comment>
<comment type="pathway">
    <text evidence="4">Protein modification; protein glycosylation.</text>
</comment>
<reference evidence="18" key="1">
    <citation type="journal article" date="1998" name="Int. J. Syst. Bacteriol. 48 Pt">
        <title>Thermococcus guaymasensis sp. nov. and Thermococcus aggregans sp. nov., two novel thermophilic archaea isolated from the Guaymas Basin hydrothermal vent site.</title>
        <authorList>
            <person name="Canganella F."/>
            <person name="Jones W.J."/>
            <person name="Gambacorta A."/>
            <person name="Antranikian G."/>
        </authorList>
    </citation>
    <scope>NUCLEOTIDE SEQUENCE</scope>
    <source>
        <strain evidence="18">TY</strain>
    </source>
</reference>
<comment type="cofactor">
    <cofactor evidence="1">
        <name>Mn(2+)</name>
        <dbReference type="ChEBI" id="CHEBI:29035"/>
    </cofactor>
</comment>
<feature type="transmembrane region" description="Helical" evidence="17">
    <location>
        <begin position="97"/>
        <end position="117"/>
    </location>
</feature>
<evidence type="ECO:0000256" key="6">
    <source>
        <dbReference type="ARBA" id="ARBA00012602"/>
    </source>
</evidence>
<dbReference type="RefSeq" id="WP_253305030.1">
    <property type="nucleotide sequence ID" value="NZ_CP099582.1"/>
</dbReference>
<sequence>MKSLRKSSLTPLAFLTIIAVLLRSLPLRFRYLLGYDPYFHLAYIEEALKAGEWFNFFTLANGPWGFQVRDFHPLGLWMTPAYIYKILSVFGVSLYDAFRITPVIFGVLTIIFFYLALRKFYGDKKAFFSALFLALSFGHVFRSMANYYRGDNYMLFWYSIALLGIALAFSADKEKWGHKRLLFYLVPAFASGLASIFWQAYYPIFIFLILSGMLLAIGSFLLNEQERLLDSLALILSTALGAFIANFLGGKFGYGMLGYTGDFGRSIAAKLGVEFGLIKDAYLLVHLYYLVPLALVFVILLLLLSKFVKDKKAKVRAILGLAAVSILIFLLKFPALKELSSVFGMFEGVPIMETSPTTFQDLWNAFSISLFLSPLFLLRFRPGRVKLVDFLLLGLIIPSLYMLSTWSRFVSIGSLAVALMVGAGVVEAYELIVSKLENKKAYGVVLALLILLPTINGVFTFENVLNTKPFMNEAWEDALTWLGNNSNENDIVLAWWDYGAWITYYSRRSPLAEIAPNPDVALYYLGKRDENWAINLGVDYVIVSYYDFLKFDAIVQTASAHPSYNISERYGLVVLPLTLSYGGILAFERGEYKILAKPGEKWDVRINLNGKTISPKKLFVEYHRDITTPELAYSNTNTYLYVNLDYKYAIFMNEEAFNTPLVRLFINASEPYELVYSDGGLIKILKLKHPNVRIERTESKVIFKFENAVGTKLKIWGFLDNGTAVFEGEYNVENKTELELPEEVEGDVVRYAYMEGEKILDRGIFRRD</sequence>
<keyword evidence="8 18" id="KW-0808">Transferase</keyword>
<accession>A0A9E7MYG4</accession>
<dbReference type="Proteomes" id="UP001055732">
    <property type="component" value="Chromosome"/>
</dbReference>
<dbReference type="PANTHER" id="PTHR13872:SF1">
    <property type="entry name" value="DOLICHYL-DIPHOSPHOOLIGOSACCHARIDE--PROTEIN GLYCOSYLTRANSFERASE SUBUNIT STT3B"/>
    <property type="match status" value="1"/>
</dbReference>
<keyword evidence="13 17" id="KW-0472">Membrane</keyword>
<dbReference type="AlphaFoldDB" id="A0A9E7MYG4"/>
<evidence type="ECO:0000256" key="11">
    <source>
        <dbReference type="ARBA" id="ARBA00022842"/>
    </source>
</evidence>
<name>A0A9E7MYG4_THEAG</name>
<evidence type="ECO:0000256" key="9">
    <source>
        <dbReference type="ARBA" id="ARBA00022692"/>
    </source>
</evidence>
<dbReference type="EC" id="2.4.99.21" evidence="6"/>
<evidence type="ECO:0000313" key="18">
    <source>
        <dbReference type="EMBL" id="USS41089.1"/>
    </source>
</evidence>
<keyword evidence="9 17" id="KW-0812">Transmembrane</keyword>
<feature type="transmembrane region" description="Helical" evidence="17">
    <location>
        <begin position="409"/>
        <end position="429"/>
    </location>
</feature>
<gene>
    <name evidence="18" type="ORF">NF865_02405</name>
</gene>
<feature type="transmembrane region" description="Helical" evidence="17">
    <location>
        <begin position="441"/>
        <end position="461"/>
    </location>
</feature>
<proteinExistence type="inferred from homology"/>
<dbReference type="PANTHER" id="PTHR13872">
    <property type="entry name" value="DOLICHYL-DIPHOSPHOOLIGOSACCHARIDE--PROTEIN GLYCOSYLTRANSFERASE SUBUNIT"/>
    <property type="match status" value="1"/>
</dbReference>
<comment type="similarity">
    <text evidence="5">Belongs to the STT3 family.</text>
</comment>
<dbReference type="Gene3D" id="3.40.50.12610">
    <property type="match status" value="1"/>
</dbReference>
<evidence type="ECO:0000256" key="7">
    <source>
        <dbReference type="ARBA" id="ARBA00022676"/>
    </source>
</evidence>
<keyword evidence="10" id="KW-0479">Metal-binding</keyword>
<feature type="transmembrane region" description="Helical" evidence="17">
    <location>
        <begin position="387"/>
        <end position="403"/>
    </location>
</feature>
<evidence type="ECO:0000256" key="17">
    <source>
        <dbReference type="SAM" id="Phobius"/>
    </source>
</evidence>
<evidence type="ECO:0000256" key="12">
    <source>
        <dbReference type="ARBA" id="ARBA00022989"/>
    </source>
</evidence>
<evidence type="ECO:0000313" key="19">
    <source>
        <dbReference type="Proteomes" id="UP001055732"/>
    </source>
</evidence>
<evidence type="ECO:0000256" key="13">
    <source>
        <dbReference type="ARBA" id="ARBA00023136"/>
    </source>
</evidence>
<protein>
    <recommendedName>
        <fullName evidence="6">dolichyl-phosphooligosaccharide-protein glycotransferase</fullName>
        <ecNumber evidence="6">2.4.99.21</ecNumber>
    </recommendedName>
    <alternativeName>
        <fullName evidence="15">Oligosaccharyl transferase</fullName>
    </alternativeName>
</protein>
<evidence type="ECO:0000256" key="10">
    <source>
        <dbReference type="ARBA" id="ARBA00022723"/>
    </source>
</evidence>
<evidence type="ECO:0000256" key="5">
    <source>
        <dbReference type="ARBA" id="ARBA00010810"/>
    </source>
</evidence>
<dbReference type="InterPro" id="IPR003674">
    <property type="entry name" value="Oligo_trans_STT3"/>
</dbReference>
<dbReference type="GO" id="GO:0005886">
    <property type="term" value="C:plasma membrane"/>
    <property type="evidence" value="ECO:0007669"/>
    <property type="project" value="UniProtKB-SubCell"/>
</dbReference>
<comment type="cofactor">
    <cofactor evidence="2">
        <name>Mg(2+)</name>
        <dbReference type="ChEBI" id="CHEBI:18420"/>
    </cofactor>
</comment>
<reference evidence="18" key="2">
    <citation type="submission" date="2022-06" db="EMBL/GenBank/DDBJ databases">
        <authorList>
            <person name="Park Y.-J."/>
        </authorList>
    </citation>
    <scope>NUCLEOTIDE SEQUENCE</scope>
    <source>
        <strain evidence="18">TY</strain>
    </source>
</reference>
<evidence type="ECO:0000256" key="15">
    <source>
        <dbReference type="ARBA" id="ARBA00030679"/>
    </source>
</evidence>
<evidence type="ECO:0000256" key="14">
    <source>
        <dbReference type="ARBA" id="ARBA00023211"/>
    </source>
</evidence>